<accession>A0A9R0VWU5</accession>
<evidence type="ECO:0000313" key="2">
    <source>
        <dbReference type="EMBL" id="VAH88311.1"/>
    </source>
</evidence>
<protein>
    <recommendedName>
        <fullName evidence="4">J domain-containing protein</fullName>
    </recommendedName>
</protein>
<dbReference type="CDD" id="cd06257">
    <property type="entry name" value="DnaJ"/>
    <property type="match status" value="1"/>
</dbReference>
<dbReference type="SUPFAM" id="SSF46565">
    <property type="entry name" value="Chaperone J-domain"/>
    <property type="match status" value="1"/>
</dbReference>
<feature type="region of interest" description="Disordered" evidence="1">
    <location>
        <begin position="1"/>
        <end position="60"/>
    </location>
</feature>
<dbReference type="Proteomes" id="UP000324705">
    <property type="component" value="Chromosome 4A"/>
</dbReference>
<feature type="compositionally biased region" description="Polar residues" evidence="1">
    <location>
        <begin position="18"/>
        <end position="32"/>
    </location>
</feature>
<dbReference type="Gene3D" id="1.10.287.110">
    <property type="entry name" value="DnaJ domain"/>
    <property type="match status" value="1"/>
</dbReference>
<dbReference type="Gramene" id="TRITD4Av1G024560.2">
    <property type="protein sequence ID" value="TRITD4Av1G024560.2"/>
    <property type="gene ID" value="TRITD4Av1G024560"/>
</dbReference>
<feature type="compositionally biased region" description="Basic residues" evidence="1">
    <location>
        <begin position="37"/>
        <end position="49"/>
    </location>
</feature>
<dbReference type="AlphaFoldDB" id="A0A9R0VWU5"/>
<dbReference type="GO" id="GO:0005783">
    <property type="term" value="C:endoplasmic reticulum"/>
    <property type="evidence" value="ECO:0007669"/>
    <property type="project" value="UniProtKB-ARBA"/>
</dbReference>
<dbReference type="InterPro" id="IPR001623">
    <property type="entry name" value="DnaJ_domain"/>
</dbReference>
<proteinExistence type="predicted"/>
<gene>
    <name evidence="2" type="ORF">TRITD_4Av1G024560</name>
</gene>
<name>A0A9R0VWU5_TRITD</name>
<keyword evidence="3" id="KW-1185">Reference proteome</keyword>
<organism evidence="2 3">
    <name type="scientific">Triticum turgidum subsp. durum</name>
    <name type="common">Durum wheat</name>
    <name type="synonym">Triticum durum</name>
    <dbReference type="NCBI Taxonomy" id="4567"/>
    <lineage>
        <taxon>Eukaryota</taxon>
        <taxon>Viridiplantae</taxon>
        <taxon>Streptophyta</taxon>
        <taxon>Embryophyta</taxon>
        <taxon>Tracheophyta</taxon>
        <taxon>Spermatophyta</taxon>
        <taxon>Magnoliopsida</taxon>
        <taxon>Liliopsida</taxon>
        <taxon>Poales</taxon>
        <taxon>Poaceae</taxon>
        <taxon>BOP clade</taxon>
        <taxon>Pooideae</taxon>
        <taxon>Triticodae</taxon>
        <taxon>Triticeae</taxon>
        <taxon>Triticinae</taxon>
        <taxon>Triticum</taxon>
    </lineage>
</organism>
<dbReference type="InterPro" id="IPR036869">
    <property type="entry name" value="J_dom_sf"/>
</dbReference>
<sequence length="118" mass="13227">MAAALYLPADPNPPPNPTSTLRQPLPRPSTSGELHFRPRLVPRRARARTHLPAAFGRRPPAAAAAERGGKDYYATLNVRRDATMKEVKSAYRTLVVLELQTVKKTLSWFVLYFSTTRI</sequence>
<dbReference type="EMBL" id="LT934117">
    <property type="protein sequence ID" value="VAH88311.1"/>
    <property type="molecule type" value="Genomic_DNA"/>
</dbReference>
<evidence type="ECO:0008006" key="4">
    <source>
        <dbReference type="Google" id="ProtNLM"/>
    </source>
</evidence>
<evidence type="ECO:0000256" key="1">
    <source>
        <dbReference type="SAM" id="MobiDB-lite"/>
    </source>
</evidence>
<reference evidence="2 3" key="1">
    <citation type="submission" date="2017-09" db="EMBL/GenBank/DDBJ databases">
        <authorList>
            <consortium name="International Durum Wheat Genome Sequencing Consortium (IDWGSC)"/>
            <person name="Milanesi L."/>
        </authorList>
    </citation>
    <scope>NUCLEOTIDE SEQUENCE [LARGE SCALE GENOMIC DNA]</scope>
    <source>
        <strain evidence="3">cv. Svevo</strain>
    </source>
</reference>
<evidence type="ECO:0000313" key="3">
    <source>
        <dbReference type="Proteomes" id="UP000324705"/>
    </source>
</evidence>